<feature type="transmembrane region" description="Helical" evidence="2">
    <location>
        <begin position="20"/>
        <end position="42"/>
    </location>
</feature>
<accession>A0ABT8E4K9</accession>
<dbReference type="RefSeq" id="WP_290398921.1">
    <property type="nucleotide sequence ID" value="NZ_JAUHLN010000001.1"/>
</dbReference>
<name>A0ABT8E4K9_9BACL</name>
<dbReference type="InterPro" id="IPR009988">
    <property type="entry name" value="DUF1510"/>
</dbReference>
<evidence type="ECO:0000256" key="2">
    <source>
        <dbReference type="SAM" id="Phobius"/>
    </source>
</evidence>
<proteinExistence type="predicted"/>
<organism evidence="4 5">
    <name type="scientific">Fictibacillus terranigra</name>
    <dbReference type="NCBI Taxonomy" id="3058424"/>
    <lineage>
        <taxon>Bacteria</taxon>
        <taxon>Bacillati</taxon>
        <taxon>Bacillota</taxon>
        <taxon>Bacilli</taxon>
        <taxon>Bacillales</taxon>
        <taxon>Fictibacillaceae</taxon>
        <taxon>Fictibacillus</taxon>
    </lineage>
</organism>
<evidence type="ECO:0000313" key="5">
    <source>
        <dbReference type="Proteomes" id="UP001168694"/>
    </source>
</evidence>
<feature type="domain" description="DUF1510" evidence="3">
    <location>
        <begin position="147"/>
        <end position="235"/>
    </location>
</feature>
<feature type="region of interest" description="Disordered" evidence="1">
    <location>
        <begin position="48"/>
        <end position="166"/>
    </location>
</feature>
<keyword evidence="2" id="KW-1133">Transmembrane helix</keyword>
<reference evidence="4" key="1">
    <citation type="submission" date="2023-06" db="EMBL/GenBank/DDBJ databases">
        <title>Draft Genome Sequences of Representative Paenibacillus Polymyxa, Bacillus cereus, Fictibacillus sp., and Brevibacillus agri Strains Isolated from Amazonian Dark Earth.</title>
        <authorList>
            <person name="Pellegrinetti T.A."/>
            <person name="Cunha I.C.M."/>
            <person name="Chaves M.G."/>
            <person name="Freitas A.S."/>
            <person name="Silva A.V.R."/>
            <person name="Tsai S.M."/>
            <person name="Mendes L.W."/>
        </authorList>
    </citation>
    <scope>NUCLEOTIDE SEQUENCE</scope>
    <source>
        <strain evidence="4">CENA-BCM004</strain>
    </source>
</reference>
<feature type="compositionally biased region" description="Polar residues" evidence="1">
    <location>
        <begin position="48"/>
        <end position="71"/>
    </location>
</feature>
<feature type="compositionally biased region" description="Polar residues" evidence="1">
    <location>
        <begin position="152"/>
        <end position="165"/>
    </location>
</feature>
<gene>
    <name evidence="4" type="ORF">QYF49_07310</name>
</gene>
<evidence type="ECO:0000259" key="3">
    <source>
        <dbReference type="Pfam" id="PF07423"/>
    </source>
</evidence>
<keyword evidence="2" id="KW-0472">Membrane</keyword>
<keyword evidence="2" id="KW-0812">Transmembrane</keyword>
<sequence length="238" mass="27196">MKGDNMRSRFQRQKRKKLHVSLNALICIVLVLIFVVAGNIIWGDSNEASTNNQQNQTRSESEQSNQQNNDTTIRKDKETDLKKQDIKLRENKKTKEQQEAKRIQKDSEEAKKEQKAQKDREEQKAKDARKEREQQRPQDEKRVTGSGASKPIGTSQTGPHTSSYVKGSVDWNEKVKAIQMATGLGDNMNIWRIENGGGPQKSVGKVSPDGEDSWMYVVNLEWVDQKGWKITSVSKQNR</sequence>
<comment type="caution">
    <text evidence="4">The sequence shown here is derived from an EMBL/GenBank/DDBJ whole genome shotgun (WGS) entry which is preliminary data.</text>
</comment>
<protein>
    <submittedName>
        <fullName evidence="4">DUF1510 family protein</fullName>
    </submittedName>
</protein>
<keyword evidence="5" id="KW-1185">Reference proteome</keyword>
<dbReference type="Proteomes" id="UP001168694">
    <property type="component" value="Unassembled WGS sequence"/>
</dbReference>
<dbReference type="EMBL" id="JAUHLN010000001">
    <property type="protein sequence ID" value="MDN4072838.1"/>
    <property type="molecule type" value="Genomic_DNA"/>
</dbReference>
<evidence type="ECO:0000256" key="1">
    <source>
        <dbReference type="SAM" id="MobiDB-lite"/>
    </source>
</evidence>
<dbReference type="Pfam" id="PF07423">
    <property type="entry name" value="DUF1510"/>
    <property type="match status" value="1"/>
</dbReference>
<evidence type="ECO:0000313" key="4">
    <source>
        <dbReference type="EMBL" id="MDN4072838.1"/>
    </source>
</evidence>
<feature type="compositionally biased region" description="Basic and acidic residues" evidence="1">
    <location>
        <begin position="72"/>
        <end position="143"/>
    </location>
</feature>